<evidence type="ECO:0000256" key="1">
    <source>
        <dbReference type="SAM" id="MobiDB-lite"/>
    </source>
</evidence>
<dbReference type="GO" id="GO:0005886">
    <property type="term" value="C:plasma membrane"/>
    <property type="evidence" value="ECO:0007669"/>
    <property type="project" value="TreeGrafter"/>
</dbReference>
<dbReference type="PANTHER" id="PTHR35349">
    <property type="entry name" value="DYNACTIN-ASSOCIATED PROTEIN"/>
    <property type="match status" value="1"/>
</dbReference>
<accession>A0A8C6RSL2</accession>
<feature type="domain" description="CLLAC-motif containing" evidence="3">
    <location>
        <begin position="53"/>
        <end position="78"/>
    </location>
</feature>
<feature type="compositionally biased region" description="Low complexity" evidence="1">
    <location>
        <begin position="104"/>
        <end position="145"/>
    </location>
</feature>
<proteinExistence type="predicted"/>
<dbReference type="GO" id="GO:0005794">
    <property type="term" value="C:Golgi apparatus"/>
    <property type="evidence" value="ECO:0007669"/>
    <property type="project" value="TreeGrafter"/>
</dbReference>
<dbReference type="PANTHER" id="PTHR35349:SF5">
    <property type="entry name" value="DYNACTIN ASSOCIATED PROTEIN"/>
    <property type="match status" value="1"/>
</dbReference>
<dbReference type="Pfam" id="PF15675">
    <property type="entry name" value="CLLAC"/>
    <property type="match status" value="1"/>
</dbReference>
<reference evidence="4" key="1">
    <citation type="submission" date="2025-08" db="UniProtKB">
        <authorList>
            <consortium name="Ensembl"/>
        </authorList>
    </citation>
    <scope>IDENTIFICATION</scope>
</reference>
<feature type="transmembrane region" description="Helical" evidence="2">
    <location>
        <begin position="58"/>
        <end position="79"/>
    </location>
</feature>
<dbReference type="AlphaFoldDB" id="A0A8C6RSL2"/>
<feature type="region of interest" description="Disordered" evidence="1">
    <location>
        <begin position="102"/>
        <end position="145"/>
    </location>
</feature>
<dbReference type="GeneTree" id="ENSGT00730000111785"/>
<keyword evidence="2" id="KW-0472">Membrane</keyword>
<keyword evidence="2" id="KW-0812">Transmembrane</keyword>
<name>A0A8C6RSL2_NANGA</name>
<reference evidence="4" key="2">
    <citation type="submission" date="2025-09" db="UniProtKB">
        <authorList>
            <consortium name="Ensembl"/>
        </authorList>
    </citation>
    <scope>IDENTIFICATION</scope>
</reference>
<evidence type="ECO:0000259" key="3">
    <source>
        <dbReference type="Pfam" id="PF15675"/>
    </source>
</evidence>
<gene>
    <name evidence="4" type="primary">LOC103736207</name>
</gene>
<dbReference type="Ensembl" id="ENSNGAT00000029002.1">
    <property type="protein sequence ID" value="ENSNGAP00000023306.1"/>
    <property type="gene ID" value="ENSNGAG00000021909.1"/>
</dbReference>
<sequence>MVRKQQQYTLNVEQNTTEQLLRSPYCSNEGLHCGCRAHHLTCQPQQVIENSSSLWKTFLLCLLACLAATAIMALIFYFGPFGKPTSNTTIIIHTDGKSSQDLCTSAPTTSPTASPLTGLQTTSPSAPVTTPTSSTSTPTPTTMTTTATTLGHEADIEIL</sequence>
<evidence type="ECO:0000313" key="4">
    <source>
        <dbReference type="Ensembl" id="ENSNGAP00000023306.1"/>
    </source>
</evidence>
<dbReference type="Proteomes" id="UP000694381">
    <property type="component" value="Unassembled WGS sequence"/>
</dbReference>
<dbReference type="OMA" id="HHVTCEL"/>
<evidence type="ECO:0000313" key="5">
    <source>
        <dbReference type="Proteomes" id="UP000694381"/>
    </source>
</evidence>
<keyword evidence="5" id="KW-1185">Reference proteome</keyword>
<organism evidence="4 5">
    <name type="scientific">Nannospalax galili</name>
    <name type="common">Northern Israeli blind subterranean mole rat</name>
    <name type="synonym">Spalax galili</name>
    <dbReference type="NCBI Taxonomy" id="1026970"/>
    <lineage>
        <taxon>Eukaryota</taxon>
        <taxon>Metazoa</taxon>
        <taxon>Chordata</taxon>
        <taxon>Craniata</taxon>
        <taxon>Vertebrata</taxon>
        <taxon>Euteleostomi</taxon>
        <taxon>Mammalia</taxon>
        <taxon>Eutheria</taxon>
        <taxon>Euarchontoglires</taxon>
        <taxon>Glires</taxon>
        <taxon>Rodentia</taxon>
        <taxon>Myomorpha</taxon>
        <taxon>Muroidea</taxon>
        <taxon>Spalacidae</taxon>
        <taxon>Spalacinae</taxon>
        <taxon>Nannospalax</taxon>
    </lineage>
</organism>
<evidence type="ECO:0000256" key="2">
    <source>
        <dbReference type="SAM" id="Phobius"/>
    </source>
</evidence>
<keyword evidence="2" id="KW-1133">Transmembrane helix</keyword>
<dbReference type="InterPro" id="IPR053297">
    <property type="entry name" value="Dynactin-associated"/>
</dbReference>
<protein>
    <submittedName>
        <fullName evidence="4">Dynactin associated protein</fullName>
    </submittedName>
</protein>
<dbReference type="InterPro" id="IPR031379">
    <property type="entry name" value="CLLAC"/>
</dbReference>